<dbReference type="InterPro" id="IPR011991">
    <property type="entry name" value="ArsR-like_HTH"/>
</dbReference>
<dbReference type="PANTHER" id="PTHR43132">
    <property type="entry name" value="ARSENICAL RESISTANCE OPERON REPRESSOR ARSR-RELATED"/>
    <property type="match status" value="1"/>
</dbReference>
<name>A0A0L8K2C1_STRVR</name>
<dbReference type="RefSeq" id="WP_033202997.1">
    <property type="nucleotide sequence ID" value="NZ_LGUP01000316.1"/>
</dbReference>
<sequence>MGQIRFGVDDLAQLRFAVSPLWESVAALRSSVDPGRHALHLPWIKTALAVGRERTDLLPHLPELESLAPPPRCPLAEIEEELAAFTGPPDRAEALLAWWRAGVRPYWPRIRAVLEADLAYRTRQLAEDGIQEVFAHLHPSLRWAEDRLTGAGLPARGVELDGGGITLVPSAFTTRCVLLPGRDAEPGRPGTPPCLVYPARGVGTLWERRAEPGDGLARLLGRSRAGLLGRTGVPATTTGLALQTGLSPGAVSQHLAVLRDAGLVTSHRYRREVYYRASELGQALLERTSQEGPV</sequence>
<gene>
    <name evidence="5" type="ORF">ADK34_24380</name>
</gene>
<proteinExistence type="predicted"/>
<evidence type="ECO:0000259" key="4">
    <source>
        <dbReference type="SMART" id="SM00418"/>
    </source>
</evidence>
<dbReference type="GO" id="GO:0003677">
    <property type="term" value="F:DNA binding"/>
    <property type="evidence" value="ECO:0007669"/>
    <property type="project" value="UniProtKB-KW"/>
</dbReference>
<dbReference type="AlphaFoldDB" id="A0A0L8K2C1"/>
<reference evidence="5 6" key="1">
    <citation type="submission" date="2015-06" db="EMBL/GenBank/DDBJ databases">
        <authorList>
            <person name="Hoefler B.C."/>
            <person name="Straight P.D."/>
        </authorList>
    </citation>
    <scope>NUCLEOTIDE SEQUENCE [LARGE SCALE GENOMIC DNA]</scope>
    <source>
        <strain evidence="5 6">NRRL 3427</strain>
    </source>
</reference>
<dbReference type="GO" id="GO:0003700">
    <property type="term" value="F:DNA-binding transcription factor activity"/>
    <property type="evidence" value="ECO:0007669"/>
    <property type="project" value="InterPro"/>
</dbReference>
<evidence type="ECO:0000313" key="6">
    <source>
        <dbReference type="Proteomes" id="UP000037023"/>
    </source>
</evidence>
<evidence type="ECO:0000313" key="5">
    <source>
        <dbReference type="EMBL" id="KOG20047.1"/>
    </source>
</evidence>
<keyword evidence="2" id="KW-0238">DNA-binding</keyword>
<dbReference type="Proteomes" id="UP000037023">
    <property type="component" value="Unassembled WGS sequence"/>
</dbReference>
<dbReference type="InterPro" id="IPR036390">
    <property type="entry name" value="WH_DNA-bd_sf"/>
</dbReference>
<keyword evidence="1" id="KW-0805">Transcription regulation</keyword>
<dbReference type="InterPro" id="IPR051011">
    <property type="entry name" value="Metal_resp_trans_reg"/>
</dbReference>
<dbReference type="PANTHER" id="PTHR43132:SF8">
    <property type="entry name" value="HTH-TYPE TRANSCRIPTIONAL REGULATOR KMTR"/>
    <property type="match status" value="1"/>
</dbReference>
<dbReference type="SUPFAM" id="SSF46785">
    <property type="entry name" value="Winged helix' DNA-binding domain"/>
    <property type="match status" value="1"/>
</dbReference>
<comment type="caution">
    <text evidence="5">The sequence shown here is derived from an EMBL/GenBank/DDBJ whole genome shotgun (WGS) entry which is preliminary data.</text>
</comment>
<dbReference type="SMART" id="SM00418">
    <property type="entry name" value="HTH_ARSR"/>
    <property type="match status" value="1"/>
</dbReference>
<evidence type="ECO:0000256" key="2">
    <source>
        <dbReference type="ARBA" id="ARBA00023125"/>
    </source>
</evidence>
<evidence type="ECO:0000256" key="3">
    <source>
        <dbReference type="ARBA" id="ARBA00023163"/>
    </source>
</evidence>
<dbReference type="InterPro" id="IPR001845">
    <property type="entry name" value="HTH_ArsR_DNA-bd_dom"/>
</dbReference>
<dbReference type="CDD" id="cd00090">
    <property type="entry name" value="HTH_ARSR"/>
    <property type="match status" value="1"/>
</dbReference>
<dbReference type="Pfam" id="PF01022">
    <property type="entry name" value="HTH_5"/>
    <property type="match status" value="1"/>
</dbReference>
<dbReference type="Gene3D" id="1.10.10.10">
    <property type="entry name" value="Winged helix-like DNA-binding domain superfamily/Winged helix DNA-binding domain"/>
    <property type="match status" value="1"/>
</dbReference>
<accession>A0A0L8K2C1</accession>
<keyword evidence="3" id="KW-0804">Transcription</keyword>
<dbReference type="EMBL" id="LGUP01000316">
    <property type="protein sequence ID" value="KOG20047.1"/>
    <property type="molecule type" value="Genomic_DNA"/>
</dbReference>
<organism evidence="5 6">
    <name type="scientific">Streptomyces viridochromogenes</name>
    <dbReference type="NCBI Taxonomy" id="1938"/>
    <lineage>
        <taxon>Bacteria</taxon>
        <taxon>Bacillati</taxon>
        <taxon>Actinomycetota</taxon>
        <taxon>Actinomycetes</taxon>
        <taxon>Kitasatosporales</taxon>
        <taxon>Streptomycetaceae</taxon>
        <taxon>Streptomyces</taxon>
    </lineage>
</organism>
<protein>
    <submittedName>
        <fullName evidence="5">ArsR family transcriptional regulator</fullName>
    </submittedName>
</protein>
<dbReference type="InterPro" id="IPR036388">
    <property type="entry name" value="WH-like_DNA-bd_sf"/>
</dbReference>
<dbReference type="PATRIC" id="fig|1938.6.peg.5245"/>
<evidence type="ECO:0000256" key="1">
    <source>
        <dbReference type="ARBA" id="ARBA00023015"/>
    </source>
</evidence>
<feature type="domain" description="HTH arsR-type" evidence="4">
    <location>
        <begin position="215"/>
        <end position="286"/>
    </location>
</feature>